<protein>
    <submittedName>
        <fullName evidence="14">DNA primase</fullName>
    </submittedName>
</protein>
<dbReference type="Gene3D" id="3.90.980.10">
    <property type="entry name" value="DNA primase, catalytic core, N-terminal domain"/>
    <property type="match status" value="1"/>
</dbReference>
<dbReference type="InterPro" id="IPR013264">
    <property type="entry name" value="DNAG_N"/>
</dbReference>
<feature type="region of interest" description="Disordered" evidence="12">
    <location>
        <begin position="1072"/>
        <end position="1100"/>
    </location>
</feature>
<dbReference type="Gene3D" id="3.40.1360.10">
    <property type="match status" value="1"/>
</dbReference>
<evidence type="ECO:0000256" key="9">
    <source>
        <dbReference type="ARBA" id="ARBA00022842"/>
    </source>
</evidence>
<dbReference type="PANTHER" id="PTHR30313">
    <property type="entry name" value="DNA PRIMASE"/>
    <property type="match status" value="1"/>
</dbReference>
<name>A0AAE4NX09_9FLAO</name>
<evidence type="ECO:0000256" key="3">
    <source>
        <dbReference type="ARBA" id="ARBA00022679"/>
    </source>
</evidence>
<evidence type="ECO:0000259" key="13">
    <source>
        <dbReference type="PROSITE" id="PS50880"/>
    </source>
</evidence>
<dbReference type="SMART" id="SM00493">
    <property type="entry name" value="TOPRIM"/>
    <property type="match status" value="1"/>
</dbReference>
<comment type="caution">
    <text evidence="14">The sequence shown here is derived from an EMBL/GenBank/DDBJ whole genome shotgun (WGS) entry which is preliminary data.</text>
</comment>
<keyword evidence="11" id="KW-0804">Transcription</keyword>
<reference evidence="14" key="1">
    <citation type="submission" date="2023-02" db="EMBL/GenBank/DDBJ databases">
        <title>Elizabethkingia anophelis draft genomes.</title>
        <authorList>
            <person name="Nicholson A.C."/>
            <person name="Whitney A.M."/>
            <person name="Humrighouse B.W."/>
            <person name="Villarma A."/>
            <person name="Bell M."/>
            <person name="Mcquiston J."/>
        </authorList>
    </citation>
    <scope>NUCLEOTIDE SEQUENCE</scope>
    <source>
        <strain evidence="14">B4955</strain>
    </source>
</reference>
<dbReference type="GO" id="GO:0003899">
    <property type="term" value="F:DNA-directed RNA polymerase activity"/>
    <property type="evidence" value="ECO:0007669"/>
    <property type="project" value="InterPro"/>
</dbReference>
<dbReference type="GO" id="GO:0003677">
    <property type="term" value="F:DNA binding"/>
    <property type="evidence" value="ECO:0007669"/>
    <property type="project" value="UniProtKB-KW"/>
</dbReference>
<dbReference type="InterPro" id="IPR036977">
    <property type="entry name" value="DNA_primase_Znf_CHC2"/>
</dbReference>
<feature type="compositionally biased region" description="Acidic residues" evidence="12">
    <location>
        <begin position="1089"/>
        <end position="1100"/>
    </location>
</feature>
<keyword evidence="1" id="KW-0240">DNA-directed RNA polymerase</keyword>
<accession>A0AAE4NX09</accession>
<dbReference type="Gene3D" id="3.90.580.10">
    <property type="entry name" value="Zinc finger, CHC2-type domain"/>
    <property type="match status" value="1"/>
</dbReference>
<keyword evidence="6" id="KW-0479">Metal-binding</keyword>
<keyword evidence="9" id="KW-0460">Magnesium</keyword>
<dbReference type="PROSITE" id="PS50880">
    <property type="entry name" value="TOPRIM"/>
    <property type="match status" value="1"/>
</dbReference>
<dbReference type="InterPro" id="IPR050219">
    <property type="entry name" value="DnaG_primase"/>
</dbReference>
<sequence length="1100" mass="126237">MSRISQTTINEIQSLSLSGSISQYIDLEKKGPIWRGISPFSEEKTPSFTVSDGKGIWKCFSSGQGGSDIISFLMAKENLDYPTAINKAAKQFNIIIQYDEETIEAKEKREHSEVLKSIVSKSNTSYRQNFKRLPVDHWAKKYMTEIRGFSDDILDAFNIGYAYNESHLTPIFKNEGNLTDAIELGIILKDKENEVRHFDFFRDRVIFPIYDHRTVCVGFGGRINPDKADKAAKYLNSSDSIIYHKENILYGFTHAREGIIKFGYALLVEGYTDVMRMHQVGFDNTVASCGTSLTINQIKALKKLTDRVVIFRDNDDAGQKAAKRDFELLLKNGFIVDIVAAENKTDDPDSIGQKFQEKTVDYVTSLIQDAILYSIKTAYNKYYNIAVEEWEKYVEDYTVIHGKPPKNKKINISAYHKNDLINLIVDIISDINNPIIHDQYIEEISARFPVSKSDIKKSIKTTEDATKGRIKFLNYQSEEDMYKLPDHLDIELDQVIDDIRTYGLFQWENEIYVRIGSDAPFYFKNISNFSIEIVQHMQDEKFPMKLIRICNVHGIEKIFDVVSDRINTLQSFKNVVTSYGNFFFSGSAADHENLLKFLFDKMGNGRKIDILGWQPEGFWVWNNKVIVPGIKEESLNKEGLFKHKGESYYIPSANKNYEKNMFAYGPQKKFKSIETEISTANYFHQVYKVHREHAITGILFGVASLFQDIVVNYTGFFPILFYFGPASTGKDNLGEAIQSLLGIPQTAIQLEGGASTIKAQIREFSQFNNGISQLSEYKRGNPQLDGVLKGLWDRRGYKRGSLESRVATDEIPILSSTILTGNDYPDAEALITRCLWEEMKVQEFDDSAKDNYNKLKDIIKKGVSGISDFFINKRHYFEELFLESYRANVNLLNDLDQFKDTTSRIISNLSVLLSVYHLFEKENFFPFKQSEIIAHFAKMVDNQKRKLASASPFIKFWDCFIMCMRGNINDRLIVNQDLRLDGAILSFTFKTAFMKIQRMWLSQYNEAAPDQRKMKEILMEDTSFIVKDKKILIDKDGTPTSAIQFDLSKIESIKSEIVHNINVQLNKGTLFSDENEDNKKGETTTTDSLFDDNDDDDVPF</sequence>
<feature type="domain" description="Toprim" evidence="13">
    <location>
        <begin position="263"/>
        <end position="344"/>
    </location>
</feature>
<keyword evidence="2" id="KW-0639">Primosome</keyword>
<keyword evidence="8" id="KW-0862">Zinc</keyword>
<evidence type="ECO:0000256" key="8">
    <source>
        <dbReference type="ARBA" id="ARBA00022833"/>
    </source>
</evidence>
<dbReference type="GO" id="GO:0006269">
    <property type="term" value="P:DNA replication, synthesis of primer"/>
    <property type="evidence" value="ECO:0007669"/>
    <property type="project" value="UniProtKB-KW"/>
</dbReference>
<keyword evidence="5" id="KW-0235">DNA replication</keyword>
<dbReference type="Pfam" id="PF08275">
    <property type="entry name" value="DNAG_N"/>
    <property type="match status" value="1"/>
</dbReference>
<evidence type="ECO:0000256" key="2">
    <source>
        <dbReference type="ARBA" id="ARBA00022515"/>
    </source>
</evidence>
<dbReference type="InterPro" id="IPR006295">
    <property type="entry name" value="DNA_primase_DnaG"/>
</dbReference>
<evidence type="ECO:0000256" key="1">
    <source>
        <dbReference type="ARBA" id="ARBA00022478"/>
    </source>
</evidence>
<dbReference type="SUPFAM" id="SSF56731">
    <property type="entry name" value="DNA primase core"/>
    <property type="match status" value="1"/>
</dbReference>
<evidence type="ECO:0000313" key="15">
    <source>
        <dbReference type="Proteomes" id="UP001189000"/>
    </source>
</evidence>
<dbReference type="SMART" id="SM00400">
    <property type="entry name" value="ZnF_CHCC"/>
    <property type="match status" value="1"/>
</dbReference>
<gene>
    <name evidence="14" type="primary">dnaG</name>
    <name evidence="14" type="ORF">CMU51_00090</name>
</gene>
<keyword evidence="7" id="KW-0863">Zinc-finger</keyword>
<dbReference type="GO" id="GO:0005737">
    <property type="term" value="C:cytoplasm"/>
    <property type="evidence" value="ECO:0007669"/>
    <property type="project" value="TreeGrafter"/>
</dbReference>
<evidence type="ECO:0000256" key="12">
    <source>
        <dbReference type="SAM" id="MobiDB-lite"/>
    </source>
</evidence>
<dbReference type="GO" id="GO:1990077">
    <property type="term" value="C:primosome complex"/>
    <property type="evidence" value="ECO:0007669"/>
    <property type="project" value="UniProtKB-KW"/>
</dbReference>
<dbReference type="GO" id="GO:0000428">
    <property type="term" value="C:DNA-directed RNA polymerase complex"/>
    <property type="evidence" value="ECO:0007669"/>
    <property type="project" value="UniProtKB-KW"/>
</dbReference>
<dbReference type="InterPro" id="IPR037068">
    <property type="entry name" value="DNA_primase_core_N_sf"/>
</dbReference>
<dbReference type="CDD" id="cd03364">
    <property type="entry name" value="TOPRIM_DnaG_primases"/>
    <property type="match status" value="1"/>
</dbReference>
<dbReference type="InterPro" id="IPR002694">
    <property type="entry name" value="Znf_CHC2"/>
</dbReference>
<dbReference type="NCBIfam" id="TIGR01391">
    <property type="entry name" value="dnaG"/>
    <property type="match status" value="1"/>
</dbReference>
<proteinExistence type="predicted"/>
<dbReference type="Proteomes" id="UP001189000">
    <property type="component" value="Unassembled WGS sequence"/>
</dbReference>
<keyword evidence="4" id="KW-0548">Nucleotidyltransferase</keyword>
<evidence type="ECO:0000256" key="7">
    <source>
        <dbReference type="ARBA" id="ARBA00022771"/>
    </source>
</evidence>
<dbReference type="PANTHER" id="PTHR30313:SF2">
    <property type="entry name" value="DNA PRIMASE"/>
    <property type="match status" value="1"/>
</dbReference>
<dbReference type="InterPro" id="IPR034151">
    <property type="entry name" value="TOPRIM_DnaG_bac"/>
</dbReference>
<evidence type="ECO:0000256" key="10">
    <source>
        <dbReference type="ARBA" id="ARBA00023125"/>
    </source>
</evidence>
<dbReference type="EMBL" id="NWGY01000001">
    <property type="protein sequence ID" value="MDV3662459.1"/>
    <property type="molecule type" value="Genomic_DNA"/>
</dbReference>
<dbReference type="GO" id="GO:0008270">
    <property type="term" value="F:zinc ion binding"/>
    <property type="evidence" value="ECO:0007669"/>
    <property type="project" value="UniProtKB-KW"/>
</dbReference>
<evidence type="ECO:0000313" key="14">
    <source>
        <dbReference type="EMBL" id="MDV3662459.1"/>
    </source>
</evidence>
<dbReference type="InterPro" id="IPR006171">
    <property type="entry name" value="TOPRIM_dom"/>
</dbReference>
<evidence type="ECO:0000256" key="5">
    <source>
        <dbReference type="ARBA" id="ARBA00022705"/>
    </source>
</evidence>
<keyword evidence="3" id="KW-0808">Transferase</keyword>
<evidence type="ECO:0000256" key="4">
    <source>
        <dbReference type="ARBA" id="ARBA00022695"/>
    </source>
</evidence>
<organism evidence="14 15">
    <name type="scientific">Elizabethkingia anophelis</name>
    <dbReference type="NCBI Taxonomy" id="1117645"/>
    <lineage>
        <taxon>Bacteria</taxon>
        <taxon>Pseudomonadati</taxon>
        <taxon>Bacteroidota</taxon>
        <taxon>Flavobacteriia</taxon>
        <taxon>Flavobacteriales</taxon>
        <taxon>Weeksellaceae</taxon>
        <taxon>Elizabethkingia</taxon>
    </lineage>
</organism>
<dbReference type="Pfam" id="PF13155">
    <property type="entry name" value="Toprim_2"/>
    <property type="match status" value="1"/>
</dbReference>
<dbReference type="AlphaFoldDB" id="A0AAE4NX09"/>
<evidence type="ECO:0000256" key="11">
    <source>
        <dbReference type="ARBA" id="ARBA00023163"/>
    </source>
</evidence>
<dbReference type="SUPFAM" id="SSF57783">
    <property type="entry name" value="Zinc beta-ribbon"/>
    <property type="match status" value="1"/>
</dbReference>
<keyword evidence="10" id="KW-0238">DNA-binding</keyword>
<dbReference type="Pfam" id="PF01807">
    <property type="entry name" value="Zn_ribbon_DnaG"/>
    <property type="match status" value="1"/>
</dbReference>
<evidence type="ECO:0000256" key="6">
    <source>
        <dbReference type="ARBA" id="ARBA00022723"/>
    </source>
</evidence>